<dbReference type="Pfam" id="PF09983">
    <property type="entry name" value="JetD_C"/>
    <property type="match status" value="1"/>
</dbReference>
<keyword evidence="3" id="KW-1185">Reference proteome</keyword>
<protein>
    <recommendedName>
        <fullName evidence="1">Wadjet protein JetD C-terminal domain-containing protein</fullName>
    </recommendedName>
</protein>
<dbReference type="AlphaFoldDB" id="A0A2P6M6T8"/>
<dbReference type="EMBL" id="PVLF01000019">
    <property type="protein sequence ID" value="PRH81665.1"/>
    <property type="molecule type" value="Genomic_DNA"/>
</dbReference>
<accession>A0A2P6M6T8</accession>
<evidence type="ECO:0000313" key="2">
    <source>
        <dbReference type="EMBL" id="PRH81665.1"/>
    </source>
</evidence>
<reference evidence="2 3" key="1">
    <citation type="submission" date="2018-03" db="EMBL/GenBank/DDBJ databases">
        <title>Arenimonas caeni sp. nov., isolated from activated sludge.</title>
        <authorList>
            <person name="Liu H."/>
        </authorList>
    </citation>
    <scope>NUCLEOTIDE SEQUENCE [LARGE SCALE GENOMIC DNA]</scope>
    <source>
        <strain evidence="3">z29</strain>
    </source>
</reference>
<gene>
    <name evidence="2" type="ORF">C6N40_11310</name>
</gene>
<name>A0A2P6M6T8_9GAMM</name>
<organism evidence="2 3">
    <name type="scientific">Arenimonas caeni</name>
    <dbReference type="NCBI Taxonomy" id="2058085"/>
    <lineage>
        <taxon>Bacteria</taxon>
        <taxon>Pseudomonadati</taxon>
        <taxon>Pseudomonadota</taxon>
        <taxon>Gammaproteobacteria</taxon>
        <taxon>Lysobacterales</taxon>
        <taxon>Lysobacteraceae</taxon>
        <taxon>Arenimonas</taxon>
    </lineage>
</organism>
<evidence type="ECO:0000259" key="1">
    <source>
        <dbReference type="Pfam" id="PF09983"/>
    </source>
</evidence>
<dbReference type="Proteomes" id="UP000241736">
    <property type="component" value="Unassembled WGS sequence"/>
</dbReference>
<evidence type="ECO:0000313" key="3">
    <source>
        <dbReference type="Proteomes" id="UP000241736"/>
    </source>
</evidence>
<proteinExistence type="predicted"/>
<dbReference type="RefSeq" id="WP_106991138.1">
    <property type="nucleotide sequence ID" value="NZ_KZ679096.1"/>
</dbReference>
<dbReference type="InterPro" id="IPR024534">
    <property type="entry name" value="JetD_C"/>
</dbReference>
<comment type="caution">
    <text evidence="2">The sequence shown here is derived from an EMBL/GenBank/DDBJ whole genome shotgun (WGS) entry which is preliminary data.</text>
</comment>
<sequence length="401" mass="43728">MTPARTALERLLRRAEAAHRRGGDRPVRMKMTEASCPEYTSLPTLEDLESFEAQVRLAEREGAIVVDRDRLRGDGERLKSIEVRDIARLASHLGIVPHGDQVAAAEKCLAPSISRFDVIGRLLQAWRENRKVRGRGPEALDDVADAVRVIEAQVPGEERILRQESTRLFGDSKRIERLTPWLEVLALGEVSPTGLSRDDIWAACGLRREPQPMLVAGEGELILATQGVRLARPYLGVAARAIEGFTTTAPCLVSIENLTSFHQATQAWADLPLVLVYSGGMPSPAWRRAYRCLLAGLPARASIYHWGDIDEGGLRIAAVIAAETAATGRSLLPWAMSPQDLPPSLRAGRPRAEPGVLSRMKANAIKAGWPEVAESLGQFQILFEQEGLAPDPGKPPQPVGG</sequence>
<feature type="domain" description="Wadjet protein JetD C-terminal" evidence="1">
    <location>
        <begin position="244"/>
        <end position="332"/>
    </location>
</feature>
<dbReference type="OrthoDB" id="186173at2"/>